<proteinExistence type="predicted"/>
<feature type="non-terminal residue" evidence="1">
    <location>
        <position position="366"/>
    </location>
</feature>
<dbReference type="EMBL" id="CAMKVN010002670">
    <property type="protein sequence ID" value="CAI2182101.1"/>
    <property type="molecule type" value="Genomic_DNA"/>
</dbReference>
<reference evidence="1" key="1">
    <citation type="submission" date="2022-08" db="EMBL/GenBank/DDBJ databases">
        <authorList>
            <person name="Kallberg Y."/>
            <person name="Tangrot J."/>
            <person name="Rosling A."/>
        </authorList>
    </citation>
    <scope>NUCLEOTIDE SEQUENCE</scope>
    <source>
        <strain evidence="1">Wild A</strain>
    </source>
</reference>
<gene>
    <name evidence="1" type="ORF">FWILDA_LOCUS10414</name>
</gene>
<dbReference type="AlphaFoldDB" id="A0A9W4WS40"/>
<keyword evidence="2" id="KW-1185">Reference proteome</keyword>
<comment type="caution">
    <text evidence="1">The sequence shown here is derived from an EMBL/GenBank/DDBJ whole genome shotgun (WGS) entry which is preliminary data.</text>
</comment>
<sequence>MERLIVSNPDVSPGGTYEYKEIHFDELIKTIAHELAHAYQFTINSKIEGEKSSCESSGKKDANGIFLYPALVAEHTQLTEEIKQIITSSPYYQEFKACENTFGFDYCFECRQEKKELEDLIVWLENSQNLASLEKNYQEIKKKSLYDANKKTLDKNQNNKELIDNYYAKKMIDLKFPNSDASNFNYVIIRQKLSSSGRFKGKTTEQISKERYDKVLEEVNFDYDKFHEWIYQEENKDKVEIVKLEGSDFQETGEGTHETKGLINEETGQIFYSSPLIKEKLKLLSWNGDKPLIDSPTHIGQTWEKGKYVNYNSVVIFLHGTGKSRGVFPEIEKKFPNTKFIYPYSPTLQYDMWHGSNKAPGGQCEG</sequence>
<organism evidence="1 2">
    <name type="scientific">Funneliformis geosporum</name>
    <dbReference type="NCBI Taxonomy" id="1117311"/>
    <lineage>
        <taxon>Eukaryota</taxon>
        <taxon>Fungi</taxon>
        <taxon>Fungi incertae sedis</taxon>
        <taxon>Mucoromycota</taxon>
        <taxon>Glomeromycotina</taxon>
        <taxon>Glomeromycetes</taxon>
        <taxon>Glomerales</taxon>
        <taxon>Glomeraceae</taxon>
        <taxon>Funneliformis</taxon>
    </lineage>
</organism>
<protein>
    <submittedName>
        <fullName evidence="1">11892_t:CDS:1</fullName>
    </submittedName>
</protein>
<accession>A0A9W4WS40</accession>
<dbReference type="Proteomes" id="UP001153678">
    <property type="component" value="Unassembled WGS sequence"/>
</dbReference>
<evidence type="ECO:0000313" key="1">
    <source>
        <dbReference type="EMBL" id="CAI2182101.1"/>
    </source>
</evidence>
<dbReference type="OrthoDB" id="10628203at2759"/>
<name>A0A9W4WS40_9GLOM</name>
<evidence type="ECO:0000313" key="2">
    <source>
        <dbReference type="Proteomes" id="UP001153678"/>
    </source>
</evidence>